<accession>A0A426QLQ6</accession>
<feature type="binding site" description="covalent" evidence="11">
    <location>
        <position position="211"/>
    </location>
    <ligand>
        <name>heme c</name>
        <dbReference type="ChEBI" id="CHEBI:61717"/>
        <label>2</label>
    </ligand>
</feature>
<evidence type="ECO:0000256" key="7">
    <source>
        <dbReference type="ARBA" id="ARBA00022764"/>
    </source>
</evidence>
<dbReference type="GO" id="GO:0042597">
    <property type="term" value="C:periplasmic space"/>
    <property type="evidence" value="ECO:0007669"/>
    <property type="project" value="UniProtKB-SubCell"/>
</dbReference>
<dbReference type="GO" id="GO:0046872">
    <property type="term" value="F:metal ion binding"/>
    <property type="evidence" value="ECO:0007669"/>
    <property type="project" value="UniProtKB-KW"/>
</dbReference>
<evidence type="ECO:0000256" key="12">
    <source>
        <dbReference type="PIRSR" id="PIRSR000294-2"/>
    </source>
</evidence>
<evidence type="ECO:0000256" key="2">
    <source>
        <dbReference type="ARBA" id="ARBA00022448"/>
    </source>
</evidence>
<feature type="binding site" description="axial binding residue" evidence="12">
    <location>
        <position position="215"/>
    </location>
    <ligand>
        <name>heme c</name>
        <dbReference type="ChEBI" id="CHEBI:61717"/>
        <label>2</label>
    </ligand>
    <ligandPart>
        <name>Fe</name>
        <dbReference type="ChEBI" id="CHEBI:18248"/>
    </ligandPart>
</feature>
<keyword evidence="15" id="KW-1185">Reference proteome</keyword>
<dbReference type="GO" id="GO:0020037">
    <property type="term" value="F:heme binding"/>
    <property type="evidence" value="ECO:0007669"/>
    <property type="project" value="InterPro"/>
</dbReference>
<dbReference type="Gene3D" id="1.10.760.10">
    <property type="entry name" value="Cytochrome c-like domain"/>
    <property type="match status" value="2"/>
</dbReference>
<name>A0A426QLQ6_9GAMM</name>
<feature type="binding site" description="axial binding residue" evidence="12">
    <location>
        <position position="299"/>
    </location>
    <ligand>
        <name>heme c</name>
        <dbReference type="ChEBI" id="CHEBI:61717"/>
        <label>2</label>
    </ligand>
    <ligandPart>
        <name>Fe</name>
        <dbReference type="ChEBI" id="CHEBI:18248"/>
    </ligandPart>
</feature>
<feature type="domain" description="Cytochrome c" evidence="13">
    <location>
        <begin position="197"/>
        <end position="324"/>
    </location>
</feature>
<dbReference type="Pfam" id="PF03150">
    <property type="entry name" value="CCP_MauG"/>
    <property type="match status" value="1"/>
</dbReference>
<keyword evidence="9" id="KW-0560">Oxidoreductase</keyword>
<dbReference type="AlphaFoldDB" id="A0A426QLQ6"/>
<dbReference type="RefSeq" id="WP_125181944.1">
    <property type="nucleotide sequence ID" value="NZ_QZMU01000001.1"/>
</dbReference>
<keyword evidence="7" id="KW-0574">Periplasm</keyword>
<protein>
    <submittedName>
        <fullName evidence="14">Cytochrome-c peroxidase</fullName>
    </submittedName>
</protein>
<keyword evidence="4 11" id="KW-0349">Heme</keyword>
<organism evidence="14 15">
    <name type="scientific">Thiohalobacter thiocyanaticus</name>
    <dbReference type="NCBI Taxonomy" id="585455"/>
    <lineage>
        <taxon>Bacteria</taxon>
        <taxon>Pseudomonadati</taxon>
        <taxon>Pseudomonadota</taxon>
        <taxon>Gammaproteobacteria</taxon>
        <taxon>Thiohalobacterales</taxon>
        <taxon>Thiohalobacteraceae</taxon>
        <taxon>Thiohalobacter</taxon>
    </lineage>
</organism>
<evidence type="ECO:0000256" key="8">
    <source>
        <dbReference type="ARBA" id="ARBA00022982"/>
    </source>
</evidence>
<feature type="binding site" description="axial binding residue" evidence="12">
    <location>
        <position position="70"/>
    </location>
    <ligand>
        <name>heme c</name>
        <dbReference type="ChEBI" id="CHEBI:61717"/>
        <label>1</label>
    </ligand>
    <ligandPart>
        <name>Fe</name>
        <dbReference type="ChEBI" id="CHEBI:18248"/>
    </ligandPart>
</feature>
<comment type="caution">
    <text evidence="14">The sequence shown here is derived from an EMBL/GenBank/DDBJ whole genome shotgun (WGS) entry which is preliminary data.</text>
</comment>
<feature type="binding site" description="covalent" evidence="11">
    <location>
        <position position="66"/>
    </location>
    <ligand>
        <name>heme c</name>
        <dbReference type="ChEBI" id="CHEBI:61717"/>
        <label>1</label>
    </ligand>
</feature>
<comment type="subcellular location">
    <subcellularLocation>
        <location evidence="1">Periplasm</location>
    </subcellularLocation>
</comment>
<dbReference type="InterPro" id="IPR036909">
    <property type="entry name" value="Cyt_c-like_dom_sf"/>
</dbReference>
<reference evidence="14 15" key="1">
    <citation type="journal article" date="2010" name="Int. J. Syst. Evol. Microbiol.">
        <title>Thiohalobacter thiocyanaticus gen. nov., sp. nov., a moderately halophilic, sulfur-oxidizing gammaproteobacterium from hypersaline lakes, that utilizes thiocyanate.</title>
        <authorList>
            <person name="Sorokin D.Y."/>
            <person name="Kovaleva O.L."/>
            <person name="Tourova T.P."/>
            <person name="Muyzer G."/>
        </authorList>
    </citation>
    <scope>NUCLEOTIDE SEQUENCE [LARGE SCALE GENOMIC DNA]</scope>
    <source>
        <strain evidence="14 15">Hrh1</strain>
    </source>
</reference>
<keyword evidence="6" id="KW-0732">Signal</keyword>
<keyword evidence="2" id="KW-0813">Transport</keyword>
<proteinExistence type="predicted"/>
<dbReference type="InterPro" id="IPR009056">
    <property type="entry name" value="Cyt_c-like_dom"/>
</dbReference>
<dbReference type="PROSITE" id="PS51007">
    <property type="entry name" value="CYTC"/>
    <property type="match status" value="2"/>
</dbReference>
<dbReference type="InterPro" id="IPR004852">
    <property type="entry name" value="Di-haem_cyt_c_peroxidsae"/>
</dbReference>
<comment type="cofactor">
    <cofactor evidence="11">
        <name>heme</name>
        <dbReference type="ChEBI" id="CHEBI:30413"/>
    </cofactor>
    <text evidence="11">Binds 2 heme groups.</text>
</comment>
<evidence type="ECO:0000313" key="15">
    <source>
        <dbReference type="Proteomes" id="UP000287798"/>
    </source>
</evidence>
<evidence type="ECO:0000256" key="6">
    <source>
        <dbReference type="ARBA" id="ARBA00022729"/>
    </source>
</evidence>
<keyword evidence="8" id="KW-0249">Electron transport</keyword>
<evidence type="ECO:0000259" key="13">
    <source>
        <dbReference type="PROSITE" id="PS51007"/>
    </source>
</evidence>
<feature type="binding site" description="covalent" evidence="11">
    <location>
        <position position="69"/>
    </location>
    <ligand>
        <name>heme c</name>
        <dbReference type="ChEBI" id="CHEBI:61717"/>
        <label>1</label>
    </ligand>
</feature>
<dbReference type="Proteomes" id="UP000287798">
    <property type="component" value="Unassembled WGS sequence"/>
</dbReference>
<gene>
    <name evidence="14" type="ORF">D6C00_12130</name>
</gene>
<evidence type="ECO:0000256" key="11">
    <source>
        <dbReference type="PIRSR" id="PIRSR000294-1"/>
    </source>
</evidence>
<dbReference type="EMBL" id="QZMU01000001">
    <property type="protein sequence ID" value="RRQ22606.1"/>
    <property type="molecule type" value="Genomic_DNA"/>
</dbReference>
<evidence type="ECO:0000256" key="4">
    <source>
        <dbReference type="ARBA" id="ARBA00022617"/>
    </source>
</evidence>
<dbReference type="PANTHER" id="PTHR30600:SF7">
    <property type="entry name" value="CYTOCHROME C PEROXIDASE-RELATED"/>
    <property type="match status" value="1"/>
</dbReference>
<feature type="domain" description="Cytochrome c" evidence="13">
    <location>
        <begin position="44"/>
        <end position="153"/>
    </location>
</feature>
<evidence type="ECO:0000256" key="3">
    <source>
        <dbReference type="ARBA" id="ARBA00022559"/>
    </source>
</evidence>
<dbReference type="GO" id="GO:0009055">
    <property type="term" value="F:electron transfer activity"/>
    <property type="evidence" value="ECO:0007669"/>
    <property type="project" value="InterPro"/>
</dbReference>
<dbReference type="OrthoDB" id="9805202at2"/>
<evidence type="ECO:0000256" key="1">
    <source>
        <dbReference type="ARBA" id="ARBA00004418"/>
    </source>
</evidence>
<dbReference type="InterPro" id="IPR026259">
    <property type="entry name" value="MauG/Cytc_peroxidase"/>
</dbReference>
<evidence type="ECO:0000256" key="10">
    <source>
        <dbReference type="ARBA" id="ARBA00023004"/>
    </source>
</evidence>
<keyword evidence="10 12" id="KW-0408">Iron</keyword>
<dbReference type="PANTHER" id="PTHR30600">
    <property type="entry name" value="CYTOCHROME C PEROXIDASE-RELATED"/>
    <property type="match status" value="1"/>
</dbReference>
<dbReference type="FunFam" id="1.10.760.10:FF:000004">
    <property type="entry name" value="Cytochrome c peroxidase"/>
    <property type="match status" value="1"/>
</dbReference>
<feature type="binding site" description="covalent" evidence="11">
    <location>
        <position position="214"/>
    </location>
    <ligand>
        <name>heme c</name>
        <dbReference type="ChEBI" id="CHEBI:61717"/>
        <label>2</label>
    </ligand>
</feature>
<comment type="PTM">
    <text evidence="11">Binds 2 heme groups per subunit.</text>
</comment>
<evidence type="ECO:0000313" key="14">
    <source>
        <dbReference type="EMBL" id="RRQ22606.1"/>
    </source>
</evidence>
<keyword evidence="3 14" id="KW-0575">Peroxidase</keyword>
<evidence type="ECO:0000256" key="5">
    <source>
        <dbReference type="ARBA" id="ARBA00022723"/>
    </source>
</evidence>
<dbReference type="InterPro" id="IPR051395">
    <property type="entry name" value="Cytochrome_c_Peroxidase/MauG"/>
</dbReference>
<sequence length="345" mass="37421">MKAKSFGYIVIASSLAGLPTLGQAEWQALPEQAPVPADNPMSAAKIELGKTLYFDPRLSSTGTVSCNSCHNVMLGGDDNRDVSMGVHGKTGNRNAPTVWNSAFNASQFWDGRAADLEEQAKGPVTNPVEMAMKDLDTAIEAIRAIPGYEPMFTQAFGPDSVSEDNMARAIAAYERTLITPNSPYDRYVKGDREALTAQQLRGMEAFKQAGCVSCHSGPAFNGADLARDGGGLFMKFPLFTDNPYVERYDFMADQGRAEATGKAADEYMWKVPTLRNVALTAPYFHNGSVKTLDEAVRVMAKTQLNQELSEQQVEDIVAFLGALTGEFPEQSLPRLPGTPGFTIIQ</sequence>
<keyword evidence="5 12" id="KW-0479">Metal-binding</keyword>
<dbReference type="GO" id="GO:0004130">
    <property type="term" value="F:cytochrome-c peroxidase activity"/>
    <property type="evidence" value="ECO:0007669"/>
    <property type="project" value="TreeGrafter"/>
</dbReference>
<dbReference type="SUPFAM" id="SSF46626">
    <property type="entry name" value="Cytochrome c"/>
    <property type="match status" value="2"/>
</dbReference>
<evidence type="ECO:0000256" key="9">
    <source>
        <dbReference type="ARBA" id="ARBA00023002"/>
    </source>
</evidence>
<dbReference type="PIRSF" id="PIRSF000294">
    <property type="entry name" value="Cytochrome-c_peroxidase"/>
    <property type="match status" value="1"/>
</dbReference>